<evidence type="ECO:0000313" key="2">
    <source>
        <dbReference type="Proteomes" id="UP000887159"/>
    </source>
</evidence>
<evidence type="ECO:0000313" key="1">
    <source>
        <dbReference type="EMBL" id="GFY22923.1"/>
    </source>
</evidence>
<gene>
    <name evidence="1" type="ORF">TNCV_2181841</name>
</gene>
<proteinExistence type="predicted"/>
<dbReference type="AlphaFoldDB" id="A0A8X7B894"/>
<protein>
    <submittedName>
        <fullName evidence="1">Uncharacterized protein</fullName>
    </submittedName>
</protein>
<comment type="caution">
    <text evidence="1">The sequence shown here is derived from an EMBL/GenBank/DDBJ whole genome shotgun (WGS) entry which is preliminary data.</text>
</comment>
<dbReference type="EMBL" id="BMAU01021361">
    <property type="protein sequence ID" value="GFY22923.1"/>
    <property type="molecule type" value="Genomic_DNA"/>
</dbReference>
<organism evidence="1 2">
    <name type="scientific">Trichonephila clavipes</name>
    <name type="common">Golden silk orbweaver</name>
    <name type="synonym">Nephila clavipes</name>
    <dbReference type="NCBI Taxonomy" id="2585209"/>
    <lineage>
        <taxon>Eukaryota</taxon>
        <taxon>Metazoa</taxon>
        <taxon>Ecdysozoa</taxon>
        <taxon>Arthropoda</taxon>
        <taxon>Chelicerata</taxon>
        <taxon>Arachnida</taxon>
        <taxon>Araneae</taxon>
        <taxon>Araneomorphae</taxon>
        <taxon>Entelegynae</taxon>
        <taxon>Araneoidea</taxon>
        <taxon>Nephilidae</taxon>
        <taxon>Trichonephila</taxon>
    </lineage>
</organism>
<keyword evidence="2" id="KW-1185">Reference proteome</keyword>
<reference evidence="1" key="1">
    <citation type="submission" date="2020-08" db="EMBL/GenBank/DDBJ databases">
        <title>Multicomponent nature underlies the extraordinary mechanical properties of spider dragline silk.</title>
        <authorList>
            <person name="Kono N."/>
            <person name="Nakamura H."/>
            <person name="Mori M."/>
            <person name="Yoshida Y."/>
            <person name="Ohtoshi R."/>
            <person name="Malay A.D."/>
            <person name="Moran D.A.P."/>
            <person name="Tomita M."/>
            <person name="Numata K."/>
            <person name="Arakawa K."/>
        </authorList>
    </citation>
    <scope>NUCLEOTIDE SEQUENCE</scope>
</reference>
<dbReference type="Proteomes" id="UP000887159">
    <property type="component" value="Unassembled WGS sequence"/>
</dbReference>
<sequence length="120" mass="13463">MFDEVGIPYYCFEFFDGGRKLEHWVAKLSVVVEIVGFSDIGSAAEVKRKGDDKVMETEESISYILCCGYGIRMLRLVISPIPSSILLSMGKLIRMISSSMLLQLCNCISMALFSFNPLMM</sequence>
<name>A0A8X7B894_TRICX</name>
<accession>A0A8X7B894</accession>